<feature type="transmembrane region" description="Helical" evidence="7">
    <location>
        <begin position="73"/>
        <end position="93"/>
    </location>
</feature>
<dbReference type="GO" id="GO:0006465">
    <property type="term" value="P:signal peptide processing"/>
    <property type="evidence" value="ECO:0007669"/>
    <property type="project" value="TreeGrafter"/>
</dbReference>
<keyword evidence="3" id="KW-1003">Cell membrane</keyword>
<dbReference type="InterPro" id="IPR010627">
    <property type="entry name" value="Prepilin_pept_A24_N"/>
</dbReference>
<dbReference type="STRING" id="1797711.A2870_03650"/>
<evidence type="ECO:0000259" key="9">
    <source>
        <dbReference type="Pfam" id="PF06750"/>
    </source>
</evidence>
<dbReference type="Proteomes" id="UP000179102">
    <property type="component" value="Unassembled WGS sequence"/>
</dbReference>
<keyword evidence="6 7" id="KW-0472">Membrane</keyword>
<feature type="transmembrane region" description="Helical" evidence="7">
    <location>
        <begin position="230"/>
        <end position="253"/>
    </location>
</feature>
<evidence type="ECO:0000313" key="11">
    <source>
        <dbReference type="Proteomes" id="UP000179102"/>
    </source>
</evidence>
<evidence type="ECO:0000256" key="6">
    <source>
        <dbReference type="ARBA" id="ARBA00023136"/>
    </source>
</evidence>
<feature type="transmembrane region" description="Helical" evidence="7">
    <location>
        <begin position="151"/>
        <end position="173"/>
    </location>
</feature>
<keyword evidence="4 7" id="KW-0812">Transmembrane</keyword>
<proteinExistence type="inferred from homology"/>
<feature type="domain" description="Prepilin type IV endopeptidase peptidase" evidence="8">
    <location>
        <begin position="108"/>
        <end position="213"/>
    </location>
</feature>
<dbReference type="PANTHER" id="PTHR30487">
    <property type="entry name" value="TYPE 4 PREPILIN-LIKE PROTEINS LEADER PEPTIDE-PROCESSING ENZYME"/>
    <property type="match status" value="1"/>
</dbReference>
<dbReference type="InterPro" id="IPR000045">
    <property type="entry name" value="Prepilin_IV_endopep_pep"/>
</dbReference>
<evidence type="ECO:0000256" key="4">
    <source>
        <dbReference type="ARBA" id="ARBA00022692"/>
    </source>
</evidence>
<gene>
    <name evidence="10" type="ORF">A2870_03650</name>
</gene>
<name>A0A1F5G5X2_9BACT</name>
<dbReference type="PANTHER" id="PTHR30487:SF0">
    <property type="entry name" value="PREPILIN LEADER PEPTIDASE_N-METHYLTRANSFERASE-RELATED"/>
    <property type="match status" value="1"/>
</dbReference>
<dbReference type="Pfam" id="PF06750">
    <property type="entry name" value="A24_N_bact"/>
    <property type="match status" value="1"/>
</dbReference>
<evidence type="ECO:0008006" key="12">
    <source>
        <dbReference type="Google" id="ProtNLM"/>
    </source>
</evidence>
<dbReference type="Pfam" id="PF01478">
    <property type="entry name" value="Peptidase_A24"/>
    <property type="match status" value="1"/>
</dbReference>
<evidence type="ECO:0000256" key="2">
    <source>
        <dbReference type="ARBA" id="ARBA00005801"/>
    </source>
</evidence>
<dbReference type="InterPro" id="IPR050882">
    <property type="entry name" value="Prepilin_peptidase/N-MTase"/>
</dbReference>
<organism evidence="10 11">
    <name type="scientific">Candidatus Curtissbacteria bacterium RIFCSPHIGHO2_01_FULL_41_11</name>
    <dbReference type="NCBI Taxonomy" id="1797711"/>
    <lineage>
        <taxon>Bacteria</taxon>
        <taxon>Candidatus Curtissiibacteriota</taxon>
    </lineage>
</organism>
<comment type="subcellular location">
    <subcellularLocation>
        <location evidence="1">Cell membrane</location>
        <topology evidence="1">Multi-pass membrane protein</topology>
    </subcellularLocation>
</comment>
<feature type="domain" description="Prepilin peptidase A24 N-terminal" evidence="9">
    <location>
        <begin position="10"/>
        <end position="92"/>
    </location>
</feature>
<sequence>MVFLLILLFILGSALGSFLNVLIDRSVKRESFIRGRSYCDFCHASLGALDLVPIASFVALGARCRYCHKKLSWQYPIVESLSGLLFALTLYHLASSGVINPGTLILYLFLICVFIVVSVIDFKFSLIPTSFVFLASLVVLFYNFFSMGSGAFVVSVVSAFGLAGFFILLILLTRGRGMGTGDVPLVFLIALILSWPLSLLSIFLSFFLGAVVSLLLLAVGKKRIGQTIPFGPFLATGAVISMFWGQTILVWYLGMV</sequence>
<feature type="transmembrane region" description="Helical" evidence="7">
    <location>
        <begin position="99"/>
        <end position="119"/>
    </location>
</feature>
<evidence type="ECO:0000256" key="7">
    <source>
        <dbReference type="SAM" id="Phobius"/>
    </source>
</evidence>
<feature type="transmembrane region" description="Helical" evidence="7">
    <location>
        <begin position="185"/>
        <end position="218"/>
    </location>
</feature>
<evidence type="ECO:0000256" key="5">
    <source>
        <dbReference type="ARBA" id="ARBA00022989"/>
    </source>
</evidence>
<reference evidence="10 11" key="1">
    <citation type="journal article" date="2016" name="Nat. Commun.">
        <title>Thousands of microbial genomes shed light on interconnected biogeochemical processes in an aquifer system.</title>
        <authorList>
            <person name="Anantharaman K."/>
            <person name="Brown C.T."/>
            <person name="Hug L.A."/>
            <person name="Sharon I."/>
            <person name="Castelle C.J."/>
            <person name="Probst A.J."/>
            <person name="Thomas B.C."/>
            <person name="Singh A."/>
            <person name="Wilkins M.J."/>
            <person name="Karaoz U."/>
            <person name="Brodie E.L."/>
            <person name="Williams K.H."/>
            <person name="Hubbard S.S."/>
            <person name="Banfield J.F."/>
        </authorList>
    </citation>
    <scope>NUCLEOTIDE SEQUENCE [LARGE SCALE GENOMIC DNA]</scope>
</reference>
<protein>
    <recommendedName>
        <fullName evidence="12">Prepilin peptidase</fullName>
    </recommendedName>
</protein>
<evidence type="ECO:0000256" key="3">
    <source>
        <dbReference type="ARBA" id="ARBA00022475"/>
    </source>
</evidence>
<comment type="similarity">
    <text evidence="2">Belongs to the peptidase A24 family.</text>
</comment>
<dbReference type="GO" id="GO:0005886">
    <property type="term" value="C:plasma membrane"/>
    <property type="evidence" value="ECO:0007669"/>
    <property type="project" value="UniProtKB-SubCell"/>
</dbReference>
<comment type="caution">
    <text evidence="10">The sequence shown here is derived from an EMBL/GenBank/DDBJ whole genome shotgun (WGS) entry which is preliminary data.</text>
</comment>
<accession>A0A1F5G5X2</accession>
<dbReference type="AlphaFoldDB" id="A0A1F5G5X2"/>
<dbReference type="Gene3D" id="1.20.120.1220">
    <property type="match status" value="1"/>
</dbReference>
<evidence type="ECO:0000256" key="1">
    <source>
        <dbReference type="ARBA" id="ARBA00004651"/>
    </source>
</evidence>
<feature type="transmembrane region" description="Helical" evidence="7">
    <location>
        <begin position="126"/>
        <end position="145"/>
    </location>
</feature>
<evidence type="ECO:0000259" key="8">
    <source>
        <dbReference type="Pfam" id="PF01478"/>
    </source>
</evidence>
<evidence type="ECO:0000313" key="10">
    <source>
        <dbReference type="EMBL" id="OGD87215.1"/>
    </source>
</evidence>
<dbReference type="GO" id="GO:0004190">
    <property type="term" value="F:aspartic-type endopeptidase activity"/>
    <property type="evidence" value="ECO:0007669"/>
    <property type="project" value="InterPro"/>
</dbReference>
<keyword evidence="5 7" id="KW-1133">Transmembrane helix</keyword>
<dbReference type="EMBL" id="MFAZ01000018">
    <property type="protein sequence ID" value="OGD87215.1"/>
    <property type="molecule type" value="Genomic_DNA"/>
</dbReference>